<dbReference type="EMBL" id="LFJN01000023">
    <property type="protein sequence ID" value="KPI37608.1"/>
    <property type="molecule type" value="Genomic_DNA"/>
</dbReference>
<dbReference type="Pfam" id="PF14558">
    <property type="entry name" value="TRP_N"/>
    <property type="match status" value="1"/>
</dbReference>
<comment type="subcellular location">
    <subcellularLocation>
        <location evidence="1">Membrane</location>
        <topology evidence="1">Multi-pass membrane protein</topology>
    </subcellularLocation>
</comment>
<evidence type="ECO:0000256" key="1">
    <source>
        <dbReference type="ARBA" id="ARBA00004141"/>
    </source>
</evidence>
<feature type="region of interest" description="Disordered" evidence="7">
    <location>
        <begin position="721"/>
        <end position="811"/>
    </location>
</feature>
<feature type="compositionally biased region" description="Low complexity" evidence="7">
    <location>
        <begin position="1050"/>
        <end position="1061"/>
    </location>
</feature>
<feature type="region of interest" description="Disordered" evidence="7">
    <location>
        <begin position="876"/>
        <end position="1179"/>
    </location>
</feature>
<name>A0A0N0NK41_9EURO</name>
<accession>A0A0N0NK41</accession>
<evidence type="ECO:0000256" key="8">
    <source>
        <dbReference type="SAM" id="Phobius"/>
    </source>
</evidence>
<evidence type="ECO:0000256" key="7">
    <source>
        <dbReference type="SAM" id="MobiDB-lite"/>
    </source>
</evidence>
<dbReference type="VEuPathDB" id="FungiDB:AB675_3927"/>
<gene>
    <name evidence="10" type="ORF">AB675_3927</name>
</gene>
<keyword evidence="6 8" id="KW-0472">Membrane</keyword>
<sequence>MDRPMFVGSQLWGVRSHLLRACVLLSCWTAITRAAYVEFSNCLPSNVIKSDPQLLQFVPLNVSVFFDANADNQPINLTVYGNVTGKATDEVYPPPSDPSWNDSSSLFGKIPDFVPGYTARTTLLGRFNVLSYTPYTVEPVRFCNATTQGECPLGPSFFASRYDLNELSAFEVNAQLNSSYSFTTLNAQLRILAGDIGASPYGCIQASFTPDLGGMLNDLLRYLPLAILIMVGVATVAAAIWSPWGSSDIFHWTSNFGRDEDLLRLVTPGFADCLQYIQFVVLTGSLTLKYPGFYQPIVSRASWSALMFNESLVTDTYFTPVEDGVYQYGNSSVYGLDRMTHLVGMGSSRDTWAGMITWLVILVVATAVLTQIGFAARWAYRQIAKIDTEDLRSKNGPFTAGNCIRLCLNYFILPLTAISFYQLVKASTGPSYSVAIAAIVLVVTILFSVRLFFLFLRTKPRAFLFDDLITVLAYGPLYNTYCDDAAMFALMPIGVNFLRGIAIGAVQPSGVVQVVLLAICEIINIVTLNAFRPYPTATSMNIYHTSFAVIRFITILLSIAFVPSLDVDPAARGWIGYAILLIHACVLVFGFFLNAIQTLVEVIARMAGAGGHEGDGSAARGGLVKVFGMRQLSRRTPRHAGQAPTRESMASHAGMLERMSTDPKDLHMARSRTRSVSASSTMLLQQQARENRARMSQNLDGLSGGNTPDTSSVMSKRLTNRFSSQSGGGIINLQPTVEKKDPYYRPPRRNTMDALNSPDKQHSSMDWSSPKAGLMADEDAVADDDAGEGTSHIGRHERDEFEDAPVDSSDPAKDYAVREVDFYYGVRGPALSSGTRKLKTGPADPTGPVSSASGWFKNLLGGKTKEKHKGFEVVRSARAPPPGLMPPQAAAADPERDGHEPYRDSVQTPLQTPNAVRTARSMTDMQQQASQKRRAVDDPDDDDSSASSLSDEEDLTSSPITARPPSLPLINAPGAIELPSRFGSEKSRRSRKAQKRSSNDPDAPAVPAIPRKSSRRHSSRDLDSPPLSSMPQATRLAPVQGSPNDKRSSRATAASSSTTARLPFANSTSATSSLQPSPSKPSRTTANDNRLSTGADSLASDYTPVPSPEPANNQENIAPFHHSATQPQASSSHARHSSSALGSHHAPDVGRPSSIGYVAQHPHIHHAPNAHESPVEFEGSVAEVLEGPQPPFIEKW</sequence>
<feature type="transmembrane region" description="Helical" evidence="8">
    <location>
        <begin position="543"/>
        <end position="562"/>
    </location>
</feature>
<dbReference type="OrthoDB" id="5312224at2759"/>
<evidence type="ECO:0000256" key="5">
    <source>
        <dbReference type="ARBA" id="ARBA00022989"/>
    </source>
</evidence>
<feature type="transmembrane region" description="Helical" evidence="8">
    <location>
        <begin position="400"/>
        <end position="421"/>
    </location>
</feature>
<evidence type="ECO:0000256" key="6">
    <source>
        <dbReference type="ARBA" id="ARBA00023136"/>
    </source>
</evidence>
<feature type="transmembrane region" description="Helical" evidence="8">
    <location>
        <begin position="574"/>
        <end position="596"/>
    </location>
</feature>
<feature type="compositionally biased region" description="Polar residues" evidence="7">
    <location>
        <begin position="905"/>
        <end position="930"/>
    </location>
</feature>
<dbReference type="SMART" id="SM01320">
    <property type="entry name" value="TRP_N"/>
    <property type="match status" value="1"/>
</dbReference>
<reference evidence="10 11" key="1">
    <citation type="submission" date="2015-06" db="EMBL/GenBank/DDBJ databases">
        <title>Draft genome of the ant-associated black yeast Phialophora attae CBS 131958.</title>
        <authorList>
            <person name="Moreno L.F."/>
            <person name="Stielow B.J."/>
            <person name="de Hoog S."/>
            <person name="Vicente V.A."/>
            <person name="Weiss V.A."/>
            <person name="de Vries M."/>
            <person name="Cruz L.M."/>
            <person name="Souza E.M."/>
        </authorList>
    </citation>
    <scope>NUCLEOTIDE SEQUENCE [LARGE SCALE GENOMIC DNA]</scope>
    <source>
        <strain evidence="10 11">CBS 131958</strain>
    </source>
</reference>
<feature type="domain" description="ML-like" evidence="9">
    <location>
        <begin position="33"/>
        <end position="215"/>
    </location>
</feature>
<feature type="compositionally biased region" description="Low complexity" evidence="7">
    <location>
        <begin position="1129"/>
        <end position="1144"/>
    </location>
</feature>
<feature type="transmembrane region" description="Helical" evidence="8">
    <location>
        <begin position="433"/>
        <end position="456"/>
    </location>
</feature>
<proteinExistence type="inferred from homology"/>
<evidence type="ECO:0000313" key="10">
    <source>
        <dbReference type="EMBL" id="KPI37608.1"/>
    </source>
</evidence>
<dbReference type="InterPro" id="IPR010308">
    <property type="entry name" value="TRP_C"/>
</dbReference>
<dbReference type="STRING" id="1664694.A0A0N0NK41"/>
<feature type="compositionally biased region" description="Polar residues" evidence="7">
    <location>
        <begin position="1065"/>
        <end position="1095"/>
    </location>
</feature>
<evidence type="ECO:0000259" key="9">
    <source>
        <dbReference type="SMART" id="SM01320"/>
    </source>
</evidence>
<dbReference type="AlphaFoldDB" id="A0A0N0NK41"/>
<dbReference type="PANTHER" id="PTHR31145">
    <property type="entry name" value="INTEGRAL MEMBRANE PROTEIN (AFU_ORTHOLOGUE AFUA_7G01610)"/>
    <property type="match status" value="1"/>
</dbReference>
<dbReference type="GO" id="GO:0016020">
    <property type="term" value="C:membrane"/>
    <property type="evidence" value="ECO:0007669"/>
    <property type="project" value="UniProtKB-SubCell"/>
</dbReference>
<dbReference type="GeneID" id="28735903"/>
<feature type="region of interest" description="Disordered" evidence="7">
    <location>
        <begin position="831"/>
        <end position="857"/>
    </location>
</feature>
<organism evidence="10 11">
    <name type="scientific">Cyphellophora attinorum</name>
    <dbReference type="NCBI Taxonomy" id="1664694"/>
    <lineage>
        <taxon>Eukaryota</taxon>
        <taxon>Fungi</taxon>
        <taxon>Dikarya</taxon>
        <taxon>Ascomycota</taxon>
        <taxon>Pezizomycotina</taxon>
        <taxon>Eurotiomycetes</taxon>
        <taxon>Chaetothyriomycetidae</taxon>
        <taxon>Chaetothyriales</taxon>
        <taxon>Cyphellophoraceae</taxon>
        <taxon>Cyphellophora</taxon>
    </lineage>
</organism>
<evidence type="ECO:0000256" key="4">
    <source>
        <dbReference type="ARBA" id="ARBA00022729"/>
    </source>
</evidence>
<feature type="transmembrane region" description="Helical" evidence="8">
    <location>
        <begin position="355"/>
        <end position="380"/>
    </location>
</feature>
<keyword evidence="4" id="KW-0732">Signal</keyword>
<dbReference type="InterPro" id="IPR040241">
    <property type="entry name" value="TRP_Flc/Pkd2-like"/>
</dbReference>
<dbReference type="RefSeq" id="XP_017997571.1">
    <property type="nucleotide sequence ID" value="XM_018144023.1"/>
</dbReference>
<feature type="transmembrane region" description="Helical" evidence="8">
    <location>
        <begin position="222"/>
        <end position="244"/>
    </location>
</feature>
<keyword evidence="11" id="KW-1185">Reference proteome</keyword>
<evidence type="ECO:0000256" key="2">
    <source>
        <dbReference type="ARBA" id="ARBA00010642"/>
    </source>
</evidence>
<evidence type="ECO:0000256" key="3">
    <source>
        <dbReference type="ARBA" id="ARBA00022692"/>
    </source>
</evidence>
<dbReference type="PANTHER" id="PTHR31145:SF6">
    <property type="entry name" value="INTEGRAL MEMBRANE PROTEIN (AFU_ORTHOLOGUE AFUA_7G01610)"/>
    <property type="match status" value="1"/>
</dbReference>
<dbReference type="Pfam" id="PF06011">
    <property type="entry name" value="TRP"/>
    <property type="match status" value="1"/>
</dbReference>
<dbReference type="GO" id="GO:0055085">
    <property type="term" value="P:transmembrane transport"/>
    <property type="evidence" value="ECO:0007669"/>
    <property type="project" value="TreeGrafter"/>
</dbReference>
<keyword evidence="5 8" id="KW-1133">Transmembrane helix</keyword>
<evidence type="ECO:0000313" key="11">
    <source>
        <dbReference type="Proteomes" id="UP000038010"/>
    </source>
</evidence>
<feature type="transmembrane region" description="Helical" evidence="8">
    <location>
        <begin position="511"/>
        <end position="531"/>
    </location>
</feature>
<feature type="compositionally biased region" description="Acidic residues" evidence="7">
    <location>
        <begin position="776"/>
        <end position="787"/>
    </location>
</feature>
<comment type="similarity">
    <text evidence="2">Belongs to the transient receptor potential (TRP) ion channel family.</text>
</comment>
<dbReference type="Proteomes" id="UP000038010">
    <property type="component" value="Unassembled WGS sequence"/>
</dbReference>
<keyword evidence="3 8" id="KW-0812">Transmembrane</keyword>
<feature type="compositionally biased region" description="Acidic residues" evidence="7">
    <location>
        <begin position="938"/>
        <end position="955"/>
    </location>
</feature>
<feature type="compositionally biased region" description="Basic and acidic residues" evidence="7">
    <location>
        <begin position="893"/>
        <end position="903"/>
    </location>
</feature>
<comment type="caution">
    <text evidence="10">The sequence shown here is derived from an EMBL/GenBank/DDBJ whole genome shotgun (WGS) entry which is preliminary data.</text>
</comment>
<protein>
    <submittedName>
        <fullName evidence="10">Putative membrane protein</fullName>
    </submittedName>
</protein>
<dbReference type="InterPro" id="IPR032800">
    <property type="entry name" value="TRP_N"/>
</dbReference>